<dbReference type="InterPro" id="IPR011010">
    <property type="entry name" value="DNA_brk_join_enz"/>
</dbReference>
<dbReference type="EMBL" id="CBFJ010000142">
    <property type="protein sequence ID" value="CDC47331.1"/>
    <property type="molecule type" value="Genomic_DNA"/>
</dbReference>
<protein>
    <submittedName>
        <fullName evidence="3">Site-specific recombinase phage integrase family</fullName>
    </submittedName>
</protein>
<dbReference type="GO" id="GO:0015074">
    <property type="term" value="P:DNA integration"/>
    <property type="evidence" value="ECO:0007669"/>
    <property type="project" value="InterPro"/>
</dbReference>
<comment type="caution">
    <text evidence="3">The sequence shown here is derived from an EMBL/GenBank/DDBJ whole genome shotgun (WGS) entry which is preliminary data.</text>
</comment>
<evidence type="ECO:0000259" key="2">
    <source>
        <dbReference type="PROSITE" id="PS51898"/>
    </source>
</evidence>
<dbReference type="Gene3D" id="1.10.443.10">
    <property type="entry name" value="Intergrase catalytic core"/>
    <property type="match status" value="1"/>
</dbReference>
<dbReference type="InterPro" id="IPR002104">
    <property type="entry name" value="Integrase_catalytic"/>
</dbReference>
<evidence type="ECO:0000313" key="3">
    <source>
        <dbReference type="EMBL" id="CDC47331.1"/>
    </source>
</evidence>
<organism evidence="3 4">
    <name type="scientific">[Eubacterium] siraeum CAG:80</name>
    <dbReference type="NCBI Taxonomy" id="1263080"/>
    <lineage>
        <taxon>Bacteria</taxon>
        <taxon>Bacillati</taxon>
        <taxon>Bacillota</taxon>
        <taxon>Clostridia</taxon>
        <taxon>Eubacteriales</taxon>
        <taxon>Oscillospiraceae</taxon>
        <taxon>Oscillospiraceae incertae sedis</taxon>
    </lineage>
</organism>
<dbReference type="Pfam" id="PF00589">
    <property type="entry name" value="Phage_integrase"/>
    <property type="match status" value="1"/>
</dbReference>
<dbReference type="GO" id="GO:0006310">
    <property type="term" value="P:DNA recombination"/>
    <property type="evidence" value="ECO:0007669"/>
    <property type="project" value="UniProtKB-KW"/>
</dbReference>
<evidence type="ECO:0000313" key="4">
    <source>
        <dbReference type="Proteomes" id="UP000018142"/>
    </source>
</evidence>
<dbReference type="AlphaFoldDB" id="R6RWC6"/>
<dbReference type="InterPro" id="IPR013762">
    <property type="entry name" value="Integrase-like_cat_sf"/>
</dbReference>
<gene>
    <name evidence="3" type="ORF">BN788_02218</name>
</gene>
<name>R6RWC6_9FIRM</name>
<keyword evidence="1" id="KW-0233">DNA recombination</keyword>
<accession>R6RWC6</accession>
<dbReference type="SUPFAM" id="SSF56349">
    <property type="entry name" value="DNA breaking-rejoining enzymes"/>
    <property type="match status" value="1"/>
</dbReference>
<sequence>MQATKKGIYTDTTKTKKSQRTQKYPQYVMDMLWELRKEQDEQCAGIGDKWQDYDRLFIKWDGSPMNNNTPYFRFKEFCEKNSIRFCDIHSLRHLHASLLINAGVDVVAVSGDLGHSHASTTTNIYCHMFQEAQARTSRAIADALIFDKKEKQGGEKAEFPA</sequence>
<proteinExistence type="predicted"/>
<evidence type="ECO:0000256" key="1">
    <source>
        <dbReference type="ARBA" id="ARBA00023172"/>
    </source>
</evidence>
<dbReference type="Proteomes" id="UP000018142">
    <property type="component" value="Unassembled WGS sequence"/>
</dbReference>
<feature type="domain" description="Tyr recombinase" evidence="2">
    <location>
        <begin position="1"/>
        <end position="138"/>
    </location>
</feature>
<dbReference type="PROSITE" id="PS51898">
    <property type="entry name" value="TYR_RECOMBINASE"/>
    <property type="match status" value="1"/>
</dbReference>
<dbReference type="GO" id="GO:0003677">
    <property type="term" value="F:DNA binding"/>
    <property type="evidence" value="ECO:0007669"/>
    <property type="project" value="InterPro"/>
</dbReference>
<reference evidence="3" key="1">
    <citation type="submission" date="2012-11" db="EMBL/GenBank/DDBJ databases">
        <title>Dependencies among metagenomic species, viruses, plasmids and units of genetic variation.</title>
        <authorList>
            <person name="Nielsen H.B."/>
            <person name="Almeida M."/>
            <person name="Juncker A.S."/>
            <person name="Rasmussen S."/>
            <person name="Li J."/>
            <person name="Sunagawa S."/>
            <person name="Plichta D."/>
            <person name="Gautier L."/>
            <person name="Le Chatelier E."/>
            <person name="Peletier E."/>
            <person name="Bonde I."/>
            <person name="Nielsen T."/>
            <person name="Manichanh C."/>
            <person name="Arumugam M."/>
            <person name="Batto J."/>
            <person name="Santos M.B.Q.D."/>
            <person name="Blom N."/>
            <person name="Borruel N."/>
            <person name="Burgdorf K.S."/>
            <person name="Boumezbeur F."/>
            <person name="Casellas F."/>
            <person name="Dore J."/>
            <person name="Guarner F."/>
            <person name="Hansen T."/>
            <person name="Hildebrand F."/>
            <person name="Kaas R.S."/>
            <person name="Kennedy S."/>
            <person name="Kristiansen K."/>
            <person name="Kultima J.R."/>
            <person name="Leonard P."/>
            <person name="Levenez F."/>
            <person name="Lund O."/>
            <person name="Moumen B."/>
            <person name="Le Paslier D."/>
            <person name="Pons N."/>
            <person name="Pedersen O."/>
            <person name="Prifti E."/>
            <person name="Qin J."/>
            <person name="Raes J."/>
            <person name="Tap J."/>
            <person name="Tims S."/>
            <person name="Ussery D.W."/>
            <person name="Yamada T."/>
            <person name="MetaHit consortium"/>
            <person name="Renault P."/>
            <person name="Sicheritz-Ponten T."/>
            <person name="Bork P."/>
            <person name="Wang J."/>
            <person name="Brunak S."/>
            <person name="Ehrlich S.D."/>
        </authorList>
    </citation>
    <scope>NUCLEOTIDE SEQUENCE [LARGE SCALE GENOMIC DNA]</scope>
</reference>